<feature type="domain" description="Prolyl 4-hydroxylase N-terminal" evidence="1">
    <location>
        <begin position="49"/>
        <end position="180"/>
    </location>
</feature>
<proteinExistence type="predicted"/>
<dbReference type="InterPro" id="IPR013547">
    <property type="entry name" value="P4H_N"/>
</dbReference>
<dbReference type="SUPFAM" id="SSF48452">
    <property type="entry name" value="TPR-like"/>
    <property type="match status" value="1"/>
</dbReference>
<dbReference type="EnsemblMetazoa" id="SMAR001747-RA">
    <property type="protein sequence ID" value="SMAR001747-PA"/>
    <property type="gene ID" value="SMAR001747"/>
</dbReference>
<reference evidence="3" key="1">
    <citation type="submission" date="2011-05" db="EMBL/GenBank/DDBJ databases">
        <authorList>
            <person name="Richards S.R."/>
            <person name="Qu J."/>
            <person name="Jiang H."/>
            <person name="Jhangiani S.N."/>
            <person name="Agravi P."/>
            <person name="Goodspeed R."/>
            <person name="Gross S."/>
            <person name="Mandapat C."/>
            <person name="Jackson L."/>
            <person name="Mathew T."/>
            <person name="Pu L."/>
            <person name="Thornton R."/>
            <person name="Saada N."/>
            <person name="Wilczek-Boney K.B."/>
            <person name="Lee S."/>
            <person name="Kovar C."/>
            <person name="Wu Y."/>
            <person name="Scherer S.E."/>
            <person name="Worley K.C."/>
            <person name="Muzny D.M."/>
            <person name="Gibbs R."/>
        </authorList>
    </citation>
    <scope>NUCLEOTIDE SEQUENCE</scope>
    <source>
        <strain evidence="3">Brora</strain>
    </source>
</reference>
<dbReference type="Proteomes" id="UP000014500">
    <property type="component" value="Unassembled WGS sequence"/>
</dbReference>
<dbReference type="Gene3D" id="1.25.40.10">
    <property type="entry name" value="Tetratricopeptide repeat domain"/>
    <property type="match status" value="1"/>
</dbReference>
<protein>
    <recommendedName>
        <fullName evidence="1">Prolyl 4-hydroxylase N-terminal domain-containing protein</fullName>
    </recommendedName>
</protein>
<reference evidence="2" key="2">
    <citation type="submission" date="2015-02" db="UniProtKB">
        <authorList>
            <consortium name="EnsemblMetazoa"/>
        </authorList>
    </citation>
    <scope>IDENTIFICATION</scope>
</reference>
<name>T1ILC4_STRMM</name>
<dbReference type="Pfam" id="PF08336">
    <property type="entry name" value="P4Ha_N"/>
    <property type="match status" value="1"/>
</dbReference>
<organism evidence="2 3">
    <name type="scientific">Strigamia maritima</name>
    <name type="common">European centipede</name>
    <name type="synonym">Geophilus maritimus</name>
    <dbReference type="NCBI Taxonomy" id="126957"/>
    <lineage>
        <taxon>Eukaryota</taxon>
        <taxon>Metazoa</taxon>
        <taxon>Ecdysozoa</taxon>
        <taxon>Arthropoda</taxon>
        <taxon>Myriapoda</taxon>
        <taxon>Chilopoda</taxon>
        <taxon>Pleurostigmophora</taxon>
        <taxon>Geophilomorpha</taxon>
        <taxon>Linotaeniidae</taxon>
        <taxon>Strigamia</taxon>
    </lineage>
</organism>
<dbReference type="STRING" id="126957.T1ILC4"/>
<evidence type="ECO:0000313" key="2">
    <source>
        <dbReference type="EnsemblMetazoa" id="SMAR001747-PA"/>
    </source>
</evidence>
<dbReference type="OMA" id="WKHEIFD"/>
<dbReference type="InterPro" id="IPR011990">
    <property type="entry name" value="TPR-like_helical_dom_sf"/>
</dbReference>
<dbReference type="eggNOG" id="KOG1591">
    <property type="taxonomic scope" value="Eukaryota"/>
</dbReference>
<dbReference type="EMBL" id="JH430785">
    <property type="status" value="NOT_ANNOTATED_CDS"/>
    <property type="molecule type" value="Genomic_DNA"/>
</dbReference>
<sequence length="244" mass="27872">MHENWKTIILDNDIGTHLRTNLIELIHKGVNDQIFLSNFANRMCDVYSSTAHLTTVFNVEKAVVAQLEKYIENSEAKAARLQKYVDAFNRIQGSADADEIIGNPISAYRFIKRLTENWENVEQLLTNNSWQNLIQQIQNTLEDIEMPKEDDLQGTATAILRLQETYQLDASDLARGNISGIQSSIGLTNCIYLGKNSSEREYFDLAIEWYDQALRMGDDTNTQKIKLYLEQAIKALSSYLLINT</sequence>
<dbReference type="HOGENOM" id="CLU_1139253_0_0_1"/>
<evidence type="ECO:0000259" key="1">
    <source>
        <dbReference type="Pfam" id="PF08336"/>
    </source>
</evidence>
<dbReference type="PhylomeDB" id="T1ILC4"/>
<dbReference type="Gene3D" id="6.10.140.1460">
    <property type="match status" value="1"/>
</dbReference>
<dbReference type="GO" id="GO:0004656">
    <property type="term" value="F:procollagen-proline 4-dioxygenase activity"/>
    <property type="evidence" value="ECO:0007669"/>
    <property type="project" value="InterPro"/>
</dbReference>
<evidence type="ECO:0000313" key="3">
    <source>
        <dbReference type="Proteomes" id="UP000014500"/>
    </source>
</evidence>
<dbReference type="AlphaFoldDB" id="T1ILC4"/>
<accession>T1ILC4</accession>
<keyword evidence="3" id="KW-1185">Reference proteome</keyword>
<dbReference type="GO" id="GO:0005783">
    <property type="term" value="C:endoplasmic reticulum"/>
    <property type="evidence" value="ECO:0007669"/>
    <property type="project" value="InterPro"/>
</dbReference>